<accession>A0ACD5C594</accession>
<dbReference type="EMBL" id="CP151087">
    <property type="protein sequence ID" value="WZN56822.1"/>
    <property type="molecule type" value="Genomic_DNA"/>
</dbReference>
<sequence>MNDKIVKIINILEEKFYVPVRTDGENILMERDEIEAQVNIYWQKDSNWESIDVIEALDYLQIPAFLNDSNVMVYIYKPKVSF</sequence>
<organism evidence="1 2">
    <name type="scientific">Sphingobacterium thalpophilum</name>
    <dbReference type="NCBI Taxonomy" id="259"/>
    <lineage>
        <taxon>Bacteria</taxon>
        <taxon>Pseudomonadati</taxon>
        <taxon>Bacteroidota</taxon>
        <taxon>Sphingobacteriia</taxon>
        <taxon>Sphingobacteriales</taxon>
        <taxon>Sphingobacteriaceae</taxon>
        <taxon>Sphingobacterium</taxon>
    </lineage>
</organism>
<evidence type="ECO:0000313" key="1">
    <source>
        <dbReference type="EMBL" id="WZN56822.1"/>
    </source>
</evidence>
<dbReference type="Proteomes" id="UP001485301">
    <property type="component" value="Chromosome"/>
</dbReference>
<gene>
    <name evidence="1" type="ORF">AACH28_04645</name>
</gene>
<name>A0ACD5C594_9SPHI</name>
<proteinExistence type="predicted"/>
<keyword evidence="2" id="KW-1185">Reference proteome</keyword>
<reference evidence="1" key="1">
    <citation type="submission" date="2024-04" db="EMBL/GenBank/DDBJ databases">
        <title>Complete genome sequence of Sphingobacterium thalpophiium BAA-1094.</title>
        <authorList>
            <person name="Adaikpoh B.I."/>
        </authorList>
    </citation>
    <scope>NUCLEOTIDE SEQUENCE</scope>
    <source>
        <strain evidence="1">BAA-1094</strain>
    </source>
</reference>
<evidence type="ECO:0000313" key="2">
    <source>
        <dbReference type="Proteomes" id="UP001485301"/>
    </source>
</evidence>
<protein>
    <submittedName>
        <fullName evidence="1">Uncharacterized protein</fullName>
    </submittedName>
</protein>